<evidence type="ECO:0000313" key="3">
    <source>
        <dbReference type="EMBL" id="KAK7301724.1"/>
    </source>
</evidence>
<feature type="region of interest" description="Disordered" evidence="1">
    <location>
        <begin position="32"/>
        <end position="65"/>
    </location>
</feature>
<keyword evidence="2" id="KW-0732">Signal</keyword>
<dbReference type="EMBL" id="JAYKXN010000003">
    <property type="protein sequence ID" value="KAK7301724.1"/>
    <property type="molecule type" value="Genomic_DNA"/>
</dbReference>
<gene>
    <name evidence="3" type="ORF">RJT34_12596</name>
</gene>
<feature type="compositionally biased region" description="Basic and acidic residues" evidence="1">
    <location>
        <begin position="33"/>
        <end position="65"/>
    </location>
</feature>
<feature type="signal peptide" evidence="2">
    <location>
        <begin position="1"/>
        <end position="26"/>
    </location>
</feature>
<proteinExistence type="predicted"/>
<comment type="caution">
    <text evidence="3">The sequence shown here is derived from an EMBL/GenBank/DDBJ whole genome shotgun (WGS) entry which is preliminary data.</text>
</comment>
<dbReference type="Proteomes" id="UP001359559">
    <property type="component" value="Unassembled WGS sequence"/>
</dbReference>
<dbReference type="AlphaFoldDB" id="A0AAN9JP45"/>
<feature type="chain" id="PRO_5042931531" evidence="2">
    <location>
        <begin position="27"/>
        <end position="101"/>
    </location>
</feature>
<reference evidence="3 4" key="1">
    <citation type="submission" date="2024-01" db="EMBL/GenBank/DDBJ databases">
        <title>The genomes of 5 underutilized Papilionoideae crops provide insights into root nodulation and disease resistance.</title>
        <authorList>
            <person name="Yuan L."/>
        </authorList>
    </citation>
    <scope>NUCLEOTIDE SEQUENCE [LARGE SCALE GENOMIC DNA]</scope>
    <source>
        <strain evidence="3">LY-2023</strain>
        <tissue evidence="3">Leaf</tissue>
    </source>
</reference>
<organism evidence="3 4">
    <name type="scientific">Clitoria ternatea</name>
    <name type="common">Butterfly pea</name>
    <dbReference type="NCBI Taxonomy" id="43366"/>
    <lineage>
        <taxon>Eukaryota</taxon>
        <taxon>Viridiplantae</taxon>
        <taxon>Streptophyta</taxon>
        <taxon>Embryophyta</taxon>
        <taxon>Tracheophyta</taxon>
        <taxon>Spermatophyta</taxon>
        <taxon>Magnoliopsida</taxon>
        <taxon>eudicotyledons</taxon>
        <taxon>Gunneridae</taxon>
        <taxon>Pentapetalae</taxon>
        <taxon>rosids</taxon>
        <taxon>fabids</taxon>
        <taxon>Fabales</taxon>
        <taxon>Fabaceae</taxon>
        <taxon>Papilionoideae</taxon>
        <taxon>50 kb inversion clade</taxon>
        <taxon>NPAAA clade</taxon>
        <taxon>indigoferoid/millettioid clade</taxon>
        <taxon>Phaseoleae</taxon>
        <taxon>Clitoria</taxon>
    </lineage>
</organism>
<evidence type="ECO:0000256" key="1">
    <source>
        <dbReference type="SAM" id="MobiDB-lite"/>
    </source>
</evidence>
<accession>A0AAN9JP45</accession>
<protein>
    <submittedName>
        <fullName evidence="3">Uncharacterized protein</fullName>
    </submittedName>
</protein>
<keyword evidence="4" id="KW-1185">Reference proteome</keyword>
<evidence type="ECO:0000313" key="4">
    <source>
        <dbReference type="Proteomes" id="UP001359559"/>
    </source>
</evidence>
<evidence type="ECO:0000256" key="2">
    <source>
        <dbReference type="SAM" id="SignalP"/>
    </source>
</evidence>
<name>A0AAN9JP45_CLITE</name>
<sequence>MASASLLSLCFMFVLAMACFTRVIHASEAPEFEAPHEKVTPSNVERHSQSSPEYKEDTVTDPIPTERVEADIDYTLIHTHPCPPDHPCPPPSPNRKLLCHQ</sequence>